<dbReference type="AlphaFoldDB" id="A0A4U5P6L7"/>
<name>A0A4U5P6L7_POPAL</name>
<dbReference type="PANTHER" id="PTHR31656">
    <property type="entry name" value="ROOT CAP DOMAIN-CONTAINING PROTEIN"/>
    <property type="match status" value="1"/>
</dbReference>
<protein>
    <recommendedName>
        <fullName evidence="4">Root cap</fullName>
    </recommendedName>
</protein>
<evidence type="ECO:0000313" key="3">
    <source>
        <dbReference type="EMBL" id="TKR91999.1"/>
    </source>
</evidence>
<feature type="chain" id="PRO_5020814974" description="Root cap" evidence="2">
    <location>
        <begin position="28"/>
        <end position="392"/>
    </location>
</feature>
<dbReference type="InterPro" id="IPR009646">
    <property type="entry name" value="Root_cap"/>
</dbReference>
<accession>A0A4U5P6L7</accession>
<gene>
    <name evidence="3" type="ORF">D5086_0000217430</name>
</gene>
<organism evidence="3">
    <name type="scientific">Populus alba</name>
    <name type="common">White poplar</name>
    <dbReference type="NCBI Taxonomy" id="43335"/>
    <lineage>
        <taxon>Eukaryota</taxon>
        <taxon>Viridiplantae</taxon>
        <taxon>Streptophyta</taxon>
        <taxon>Embryophyta</taxon>
        <taxon>Tracheophyta</taxon>
        <taxon>Spermatophyta</taxon>
        <taxon>Magnoliopsida</taxon>
        <taxon>eudicotyledons</taxon>
        <taxon>Gunneridae</taxon>
        <taxon>Pentapetalae</taxon>
        <taxon>rosids</taxon>
        <taxon>fabids</taxon>
        <taxon>Malpighiales</taxon>
        <taxon>Salicaceae</taxon>
        <taxon>Saliceae</taxon>
        <taxon>Populus</taxon>
    </lineage>
</organism>
<comment type="caution">
    <text evidence="3">The sequence shown here is derived from an EMBL/GenBank/DDBJ whole genome shotgun (WGS) entry which is preliminary data.</text>
</comment>
<feature type="compositionally biased region" description="Gly residues" evidence="1">
    <location>
        <begin position="68"/>
        <end position="85"/>
    </location>
</feature>
<evidence type="ECO:0008006" key="4">
    <source>
        <dbReference type="Google" id="ProtNLM"/>
    </source>
</evidence>
<dbReference type="EMBL" id="RCHU01000749">
    <property type="protein sequence ID" value="TKR91999.1"/>
    <property type="molecule type" value="Genomic_DNA"/>
</dbReference>
<sequence>MAKMKSYILGAVFVVLLIATQGMVVQGSSNGNGNGNNGNNSGNGNNNGNGNNGNSNGNSNDGNDNGNGNNGNGNGNGNNGNGKGNSGNEDHDDLTALGSGQERAQCKAKGHCTNKILVCPAQCPEKKPKKNKKHKACFVDCSSKCEVTCKYRKPNCNGYGSLCYDPRFVGGDGVMFYFHGAKGGNFAIVSDDNLQINAHFIGSRPQGRTRDFTWVQALSVMFDSHNLVIAASKVSHWDDNVDSLNVRWDGEAINIPTDGEAEWRSDGEERQVVVERTDDTNAVKVTVAGLLEMDIKVRPIGKHENKVHNYQLPDNDAFAHLETQFRFKNLTDLVEGVLGKTYRPDYVSPVKTGVPMPMMGGEDKYQTPSLSSPLCRLCRFRGASAGNGMATI</sequence>
<evidence type="ECO:0000256" key="2">
    <source>
        <dbReference type="SAM" id="SignalP"/>
    </source>
</evidence>
<keyword evidence="2" id="KW-0732">Signal</keyword>
<proteinExistence type="predicted"/>
<feature type="region of interest" description="Disordered" evidence="1">
    <location>
        <begin position="29"/>
        <end position="96"/>
    </location>
</feature>
<dbReference type="Pfam" id="PF06830">
    <property type="entry name" value="Root_cap"/>
    <property type="match status" value="1"/>
</dbReference>
<dbReference type="STRING" id="43335.A0A4U5P6L7"/>
<evidence type="ECO:0000256" key="1">
    <source>
        <dbReference type="SAM" id="MobiDB-lite"/>
    </source>
</evidence>
<reference evidence="3" key="1">
    <citation type="submission" date="2018-10" db="EMBL/GenBank/DDBJ databases">
        <title>Population genomic analysis revealed the cold adaptation of white poplar.</title>
        <authorList>
            <person name="Liu Y.-J."/>
        </authorList>
    </citation>
    <scope>NUCLEOTIDE SEQUENCE [LARGE SCALE GENOMIC DNA]</scope>
    <source>
        <strain evidence="3">PAL-ZL1</strain>
    </source>
</reference>
<feature type="compositionally biased region" description="Low complexity" evidence="1">
    <location>
        <begin position="52"/>
        <end position="67"/>
    </location>
</feature>
<feature type="signal peptide" evidence="2">
    <location>
        <begin position="1"/>
        <end position="27"/>
    </location>
</feature>